<proteinExistence type="predicted"/>
<evidence type="ECO:0000313" key="2">
    <source>
        <dbReference type="Proteomes" id="UP001152484"/>
    </source>
</evidence>
<dbReference type="EMBL" id="CAMAPE010000067">
    <property type="protein sequence ID" value="CAH9115439.1"/>
    <property type="molecule type" value="Genomic_DNA"/>
</dbReference>
<feature type="non-terminal residue" evidence="1">
    <location>
        <position position="112"/>
    </location>
</feature>
<comment type="caution">
    <text evidence="1">The sequence shown here is derived from an EMBL/GenBank/DDBJ whole genome shotgun (WGS) entry which is preliminary data.</text>
</comment>
<feature type="non-terminal residue" evidence="1">
    <location>
        <position position="1"/>
    </location>
</feature>
<organism evidence="1 2">
    <name type="scientific">Cuscuta europaea</name>
    <name type="common">European dodder</name>
    <dbReference type="NCBI Taxonomy" id="41803"/>
    <lineage>
        <taxon>Eukaryota</taxon>
        <taxon>Viridiplantae</taxon>
        <taxon>Streptophyta</taxon>
        <taxon>Embryophyta</taxon>
        <taxon>Tracheophyta</taxon>
        <taxon>Spermatophyta</taxon>
        <taxon>Magnoliopsida</taxon>
        <taxon>eudicotyledons</taxon>
        <taxon>Gunneridae</taxon>
        <taxon>Pentapetalae</taxon>
        <taxon>asterids</taxon>
        <taxon>lamiids</taxon>
        <taxon>Solanales</taxon>
        <taxon>Convolvulaceae</taxon>
        <taxon>Cuscuteae</taxon>
        <taxon>Cuscuta</taxon>
        <taxon>Cuscuta subgen. Cuscuta</taxon>
    </lineage>
</organism>
<protein>
    <submittedName>
        <fullName evidence="1">Uncharacterized protein</fullName>
    </submittedName>
</protein>
<dbReference type="AlphaFoldDB" id="A0A9P1ELQ6"/>
<reference evidence="1" key="1">
    <citation type="submission" date="2022-07" db="EMBL/GenBank/DDBJ databases">
        <authorList>
            <person name="Macas J."/>
            <person name="Novak P."/>
            <person name="Neumann P."/>
        </authorList>
    </citation>
    <scope>NUCLEOTIDE SEQUENCE</scope>
</reference>
<keyword evidence="2" id="KW-1185">Reference proteome</keyword>
<name>A0A9P1ELQ6_CUSEU</name>
<accession>A0A9P1ELQ6</accession>
<gene>
    <name evidence="1" type="ORF">CEURO_LOCUS20815</name>
</gene>
<dbReference type="Proteomes" id="UP001152484">
    <property type="component" value="Unassembled WGS sequence"/>
</dbReference>
<evidence type="ECO:0000313" key="1">
    <source>
        <dbReference type="EMBL" id="CAH9115439.1"/>
    </source>
</evidence>
<sequence>ARAPLGLQRPSGLLELPFALLELGQGIVPGCGGFISPCLQRLGILPEPIKASYRLVGRGSLLLQLFQASYLPILPLMAFHKHKGTLDEEVHAALVNLHVPELLQVSPIFGRH</sequence>